<dbReference type="InterPro" id="IPR001757">
    <property type="entry name" value="P_typ_ATPase"/>
</dbReference>
<comment type="similarity">
    <text evidence="2">Belongs to the cation transport ATPase (P-type) (TC 3.A.3) family. Type IIA subfamily.</text>
</comment>
<evidence type="ECO:0000313" key="13">
    <source>
        <dbReference type="Proteomes" id="UP000195305"/>
    </source>
</evidence>
<dbReference type="Gene3D" id="1.20.1110.10">
    <property type="entry name" value="Calcium-transporting ATPase, transmembrane domain"/>
    <property type="match status" value="1"/>
</dbReference>
<evidence type="ECO:0000313" key="12">
    <source>
        <dbReference type="EMBL" id="OUQ33191.1"/>
    </source>
</evidence>
<evidence type="ECO:0000256" key="1">
    <source>
        <dbReference type="ARBA" id="ARBA00004651"/>
    </source>
</evidence>
<evidence type="ECO:0000256" key="10">
    <source>
        <dbReference type="SAM" id="Phobius"/>
    </source>
</evidence>
<organism evidence="12 13">
    <name type="scientific">Massilimicrobiota timonensis</name>
    <dbReference type="NCBI Taxonomy" id="1776392"/>
    <lineage>
        <taxon>Bacteria</taxon>
        <taxon>Bacillati</taxon>
        <taxon>Bacillota</taxon>
        <taxon>Erysipelotrichia</taxon>
        <taxon>Erysipelotrichales</taxon>
        <taxon>Erysipelotrichaceae</taxon>
        <taxon>Massilimicrobiota</taxon>
    </lineage>
</organism>
<dbReference type="GO" id="GO:0030007">
    <property type="term" value="P:intracellular potassium ion homeostasis"/>
    <property type="evidence" value="ECO:0007669"/>
    <property type="project" value="TreeGrafter"/>
</dbReference>
<dbReference type="SFLD" id="SFLDG00002">
    <property type="entry name" value="C1.7:_P-type_atpase_like"/>
    <property type="match status" value="1"/>
</dbReference>
<keyword evidence="7" id="KW-1278">Translocase</keyword>
<gene>
    <name evidence="12" type="ORF">B5E75_11365</name>
</gene>
<dbReference type="SUPFAM" id="SSF81660">
    <property type="entry name" value="Metal cation-transporting ATPase, ATP-binding domain N"/>
    <property type="match status" value="1"/>
</dbReference>
<dbReference type="PANTHER" id="PTHR43294">
    <property type="entry name" value="SODIUM/POTASSIUM-TRANSPORTING ATPASE SUBUNIT ALPHA"/>
    <property type="match status" value="1"/>
</dbReference>
<dbReference type="InterPro" id="IPR023298">
    <property type="entry name" value="ATPase_P-typ_TM_dom_sf"/>
</dbReference>
<evidence type="ECO:0000256" key="7">
    <source>
        <dbReference type="ARBA" id="ARBA00022967"/>
    </source>
</evidence>
<dbReference type="Pfam" id="PF00122">
    <property type="entry name" value="E1-E2_ATPase"/>
    <property type="match status" value="1"/>
</dbReference>
<dbReference type="FunFam" id="3.40.50.1000:FF:000028">
    <property type="entry name" value="Calcium-transporting P-type ATPase, putative"/>
    <property type="match status" value="1"/>
</dbReference>
<dbReference type="InterPro" id="IPR018303">
    <property type="entry name" value="ATPase_P-typ_P_site"/>
</dbReference>
<evidence type="ECO:0000256" key="6">
    <source>
        <dbReference type="ARBA" id="ARBA00022840"/>
    </source>
</evidence>
<protein>
    <submittedName>
        <fullName evidence="12">ATPase</fullName>
    </submittedName>
</protein>
<dbReference type="Pfam" id="PF00690">
    <property type="entry name" value="Cation_ATPase_N"/>
    <property type="match status" value="1"/>
</dbReference>
<dbReference type="SMART" id="SM00831">
    <property type="entry name" value="Cation_ATPase_N"/>
    <property type="match status" value="1"/>
</dbReference>
<sequence length="857" mass="93916">MYYQKSIEETLKETHTTVEGLSSQEASHRQAKYGKNELAEKKKESPFLIFLKQFQDLLVIILIIAAIISGLSGQLESTFVIVAVIIVNAILGTVQTLKAEKSLESLKKLSIPKVKVLRDGQLCELNSNELTIGDIVQIEAGDVVSGDGRIIESASLQINESALTGEVDSVDKTIDTIHEEVIVGDQKNMAFSGSLVTNGTGRYIVTSIGMDTEIGKIASMLNEAKDRKTPLQKSLDDFSGKLSIAIMIICAIVLALNLFLAHESLLDALMIAVALAVAAIPEALSSIVTIVLSMSTQKMVKENAIIKNLNSVESLGCVSVICSDKTGTLTQNKMTPQTLYLNQKLLEINELDSHQHDHEVLLKACLLCNNAVINGDQRIGDPTELALIDLVHMHTQNNSEFTNSAIRQNELPFDSDRKLMSVSSLHHLYTKGAPDVILQRCSTILINGHKETLTERYKNEILQQNQNYANEGLRVLGFAYKDFQKDEITLDDENNLTFVGLVSLMDPPRVESADAVAKCKMAGIKPIMITGDHVVTARSIAKKIGIYEDGDLSIDGQQLNQMSDEELDEKLTHISVYARVAPEHKIRIVKAWQKRGDIVAMTGDGVNDAPALKQSDIGVAMGITGTEVSKDAANMILTDDNFSTIVKAVITGRNVYRNIKNAINYLLSGNFAGIICVFIASLLLLPTPFFPVHLLFMNLITDSLPAIAIGMEAGRNDVLKEKPRQANDSILNKTTFLQISYEGIVIAICTMCAYLTGLKGDPLTASTMAFATICLARLLHGFNCRSHQPLTKIGFFTNRSSIIAFIIGFGLLHFILFVPAMHGLFMIHTISLTQLFIIYGFALLPTIIIQARKMLTK</sequence>
<dbReference type="NCBIfam" id="TIGR01494">
    <property type="entry name" value="ATPase_P-type"/>
    <property type="match status" value="3"/>
</dbReference>
<dbReference type="InterPro" id="IPR006068">
    <property type="entry name" value="ATPase_P-typ_cation-transptr_C"/>
</dbReference>
<dbReference type="SUPFAM" id="SSF56784">
    <property type="entry name" value="HAD-like"/>
    <property type="match status" value="1"/>
</dbReference>
<evidence type="ECO:0000256" key="2">
    <source>
        <dbReference type="ARBA" id="ARBA00005675"/>
    </source>
</evidence>
<dbReference type="InterPro" id="IPR023299">
    <property type="entry name" value="ATPase_P-typ_cyto_dom_N"/>
</dbReference>
<feature type="transmembrane region" description="Helical" evidence="10">
    <location>
        <begin position="690"/>
        <end position="714"/>
    </location>
</feature>
<dbReference type="GO" id="GO:0005391">
    <property type="term" value="F:P-type sodium:potassium-exchanging transporter activity"/>
    <property type="evidence" value="ECO:0007669"/>
    <property type="project" value="TreeGrafter"/>
</dbReference>
<dbReference type="GO" id="GO:1990573">
    <property type="term" value="P:potassium ion import across plasma membrane"/>
    <property type="evidence" value="ECO:0007669"/>
    <property type="project" value="TreeGrafter"/>
</dbReference>
<dbReference type="InterPro" id="IPR023214">
    <property type="entry name" value="HAD_sf"/>
</dbReference>
<dbReference type="PRINTS" id="PR00119">
    <property type="entry name" value="CATATPASE"/>
</dbReference>
<dbReference type="InterPro" id="IPR036412">
    <property type="entry name" value="HAD-like_sf"/>
</dbReference>
<dbReference type="PRINTS" id="PR00120">
    <property type="entry name" value="HATPASE"/>
</dbReference>
<feature type="transmembrane region" description="Helical" evidence="10">
    <location>
        <begin position="825"/>
        <end position="849"/>
    </location>
</feature>
<comment type="caution">
    <text evidence="12">The sequence shown here is derived from an EMBL/GenBank/DDBJ whole genome shotgun (WGS) entry which is preliminary data.</text>
</comment>
<keyword evidence="8 10" id="KW-1133">Transmembrane helix</keyword>
<dbReference type="AlphaFoldDB" id="A0A1Y4SW42"/>
<comment type="subcellular location">
    <subcellularLocation>
        <location evidence="1">Cell membrane</location>
        <topology evidence="1">Multi-pass membrane protein</topology>
    </subcellularLocation>
</comment>
<keyword evidence="4 10" id="KW-0812">Transmembrane</keyword>
<name>A0A1Y4SW42_9FIRM</name>
<dbReference type="RefSeq" id="WP_087359331.1">
    <property type="nucleotide sequence ID" value="NZ_NFLJ01000036.1"/>
</dbReference>
<keyword evidence="13" id="KW-1185">Reference proteome</keyword>
<keyword evidence="9 10" id="KW-0472">Membrane</keyword>
<feature type="transmembrane region" description="Helical" evidence="10">
    <location>
        <begin position="268"/>
        <end position="292"/>
    </location>
</feature>
<dbReference type="Gene3D" id="3.40.50.1000">
    <property type="entry name" value="HAD superfamily/HAD-like"/>
    <property type="match status" value="1"/>
</dbReference>
<dbReference type="Pfam" id="PF13246">
    <property type="entry name" value="Cation_ATPase"/>
    <property type="match status" value="1"/>
</dbReference>
<reference evidence="12 13" key="1">
    <citation type="journal article" date="2018" name="BMC Genomics">
        <title>Whole genome sequencing and function prediction of 133 gut anaerobes isolated from chicken caecum in pure cultures.</title>
        <authorList>
            <person name="Medvecky M."/>
            <person name="Cejkova D."/>
            <person name="Polansky O."/>
            <person name="Karasova D."/>
            <person name="Kubasova T."/>
            <person name="Cizek A."/>
            <person name="Rychlik I."/>
        </authorList>
    </citation>
    <scope>NUCLEOTIDE SEQUENCE [LARGE SCALE GENOMIC DNA]</scope>
    <source>
        <strain evidence="12 13">An13</strain>
    </source>
</reference>
<dbReference type="Pfam" id="PF00689">
    <property type="entry name" value="Cation_ATPase_C"/>
    <property type="match status" value="1"/>
</dbReference>
<feature type="domain" description="Cation-transporting P-type ATPase N-terminal" evidence="11">
    <location>
        <begin position="1"/>
        <end position="74"/>
    </location>
</feature>
<dbReference type="InterPro" id="IPR050510">
    <property type="entry name" value="Cation_transp_ATPase_P-type"/>
</dbReference>
<dbReference type="GO" id="GO:0016887">
    <property type="term" value="F:ATP hydrolysis activity"/>
    <property type="evidence" value="ECO:0007669"/>
    <property type="project" value="InterPro"/>
</dbReference>
<dbReference type="InterPro" id="IPR008250">
    <property type="entry name" value="ATPase_P-typ_transduc_dom_A_sf"/>
</dbReference>
<dbReference type="GO" id="GO:0006883">
    <property type="term" value="P:intracellular sodium ion homeostasis"/>
    <property type="evidence" value="ECO:0007669"/>
    <property type="project" value="TreeGrafter"/>
</dbReference>
<dbReference type="SUPFAM" id="SSF81665">
    <property type="entry name" value="Calcium ATPase, transmembrane domain M"/>
    <property type="match status" value="1"/>
</dbReference>
<accession>A0A1Y4SW42</accession>
<dbReference type="GO" id="GO:0036376">
    <property type="term" value="P:sodium ion export across plasma membrane"/>
    <property type="evidence" value="ECO:0007669"/>
    <property type="project" value="TreeGrafter"/>
</dbReference>
<evidence type="ECO:0000256" key="5">
    <source>
        <dbReference type="ARBA" id="ARBA00022741"/>
    </source>
</evidence>
<feature type="transmembrane region" description="Helical" evidence="10">
    <location>
        <begin position="763"/>
        <end position="780"/>
    </location>
</feature>
<feature type="transmembrane region" description="Helical" evidence="10">
    <location>
        <begin position="57"/>
        <end position="73"/>
    </location>
</feature>
<feature type="transmembrane region" description="Helical" evidence="10">
    <location>
        <begin position="242"/>
        <end position="262"/>
    </location>
</feature>
<keyword evidence="3" id="KW-1003">Cell membrane</keyword>
<evidence type="ECO:0000256" key="3">
    <source>
        <dbReference type="ARBA" id="ARBA00022475"/>
    </source>
</evidence>
<keyword evidence="6" id="KW-0067">ATP-binding</keyword>
<keyword evidence="5" id="KW-0547">Nucleotide-binding</keyword>
<feature type="transmembrane region" description="Helical" evidence="10">
    <location>
        <begin position="663"/>
        <end position="684"/>
    </location>
</feature>
<dbReference type="GO" id="GO:0005886">
    <property type="term" value="C:plasma membrane"/>
    <property type="evidence" value="ECO:0007669"/>
    <property type="project" value="UniProtKB-SubCell"/>
</dbReference>
<dbReference type="SFLD" id="SFLDF00027">
    <property type="entry name" value="p-type_atpase"/>
    <property type="match status" value="1"/>
</dbReference>
<dbReference type="InterPro" id="IPR059000">
    <property type="entry name" value="ATPase_P-type_domA"/>
</dbReference>
<dbReference type="GO" id="GO:1902600">
    <property type="term" value="P:proton transmembrane transport"/>
    <property type="evidence" value="ECO:0007669"/>
    <property type="project" value="TreeGrafter"/>
</dbReference>
<dbReference type="PANTHER" id="PTHR43294:SF21">
    <property type="entry name" value="CATION TRANSPORTING ATPASE"/>
    <property type="match status" value="1"/>
</dbReference>
<dbReference type="Gene3D" id="2.70.150.10">
    <property type="entry name" value="Calcium-transporting ATPase, cytoplasmic transduction domain A"/>
    <property type="match status" value="1"/>
</dbReference>
<feature type="transmembrane region" description="Helical" evidence="10">
    <location>
        <begin position="79"/>
        <end position="97"/>
    </location>
</feature>
<evidence type="ECO:0000256" key="9">
    <source>
        <dbReference type="ARBA" id="ARBA00023136"/>
    </source>
</evidence>
<feature type="transmembrane region" description="Helical" evidence="10">
    <location>
        <begin position="801"/>
        <end position="819"/>
    </location>
</feature>
<evidence type="ECO:0000259" key="11">
    <source>
        <dbReference type="SMART" id="SM00831"/>
    </source>
</evidence>
<dbReference type="InterPro" id="IPR004014">
    <property type="entry name" value="ATPase_P-typ_cation-transptr_N"/>
</dbReference>
<dbReference type="Gene3D" id="3.40.1110.10">
    <property type="entry name" value="Calcium-transporting ATPase, cytoplasmic domain N"/>
    <property type="match status" value="1"/>
</dbReference>
<dbReference type="InterPro" id="IPR044492">
    <property type="entry name" value="P_typ_ATPase_HD_dom"/>
</dbReference>
<dbReference type="Proteomes" id="UP000195305">
    <property type="component" value="Unassembled WGS sequence"/>
</dbReference>
<dbReference type="PROSITE" id="PS00154">
    <property type="entry name" value="ATPASE_E1_E2"/>
    <property type="match status" value="1"/>
</dbReference>
<dbReference type="SUPFAM" id="SSF81653">
    <property type="entry name" value="Calcium ATPase, transduction domain A"/>
    <property type="match status" value="1"/>
</dbReference>
<dbReference type="GO" id="GO:0005524">
    <property type="term" value="F:ATP binding"/>
    <property type="evidence" value="ECO:0007669"/>
    <property type="project" value="UniProtKB-KW"/>
</dbReference>
<dbReference type="FunFam" id="3.40.50.1000:FF:000001">
    <property type="entry name" value="Phospholipid-transporting ATPase IC"/>
    <property type="match status" value="1"/>
</dbReference>
<evidence type="ECO:0000256" key="4">
    <source>
        <dbReference type="ARBA" id="ARBA00022692"/>
    </source>
</evidence>
<proteinExistence type="inferred from homology"/>
<dbReference type="SFLD" id="SFLDS00003">
    <property type="entry name" value="Haloacid_Dehalogenase"/>
    <property type="match status" value="1"/>
</dbReference>
<feature type="transmembrane region" description="Helical" evidence="10">
    <location>
        <begin position="735"/>
        <end position="757"/>
    </location>
</feature>
<dbReference type="OrthoDB" id="9760364at2"/>
<evidence type="ECO:0000256" key="8">
    <source>
        <dbReference type="ARBA" id="ARBA00022989"/>
    </source>
</evidence>
<dbReference type="EMBL" id="NFLJ01000036">
    <property type="protein sequence ID" value="OUQ33191.1"/>
    <property type="molecule type" value="Genomic_DNA"/>
</dbReference>